<dbReference type="KEGG" id="htq:FRZ44_29100"/>
<dbReference type="InterPro" id="IPR042272">
    <property type="entry name" value="ATP12_ATP_synth-F1-assembly_N"/>
</dbReference>
<dbReference type="GO" id="GO:0043461">
    <property type="term" value="P:proton-transporting ATP synthase complex assembly"/>
    <property type="evidence" value="ECO:0007669"/>
    <property type="project" value="InterPro"/>
</dbReference>
<dbReference type="Proteomes" id="UP000326202">
    <property type="component" value="Chromosome"/>
</dbReference>
<keyword evidence="2" id="KW-0809">Transit peptide</keyword>
<dbReference type="AlphaFoldDB" id="A0A5J6MJG4"/>
<dbReference type="InterPro" id="IPR011419">
    <property type="entry name" value="ATP12_ATP_synth-F1-assembly"/>
</dbReference>
<gene>
    <name evidence="4" type="ORF">FRZ44_29100</name>
</gene>
<name>A0A5J6MJG4_9PROT</name>
<dbReference type="RefSeq" id="WP_151177850.1">
    <property type="nucleotide sequence ID" value="NZ_CP042906.1"/>
</dbReference>
<proteinExistence type="inferred from homology"/>
<sequence length="231" mass="24655">MKRFYQAASARAEAGGFGVALDGKPMRSPAAKPFLLPTAPLAEAVAAEWQAQGEKIRPSSMPLMQLAATAIDKVAEAPQATVASVAGFAATDLVCYRAEAPSGLVERQEQLWQPLVDWARLYYDAPLLVVTGVMPRPQPPEALRAIEAAVAALDPFRLTALASATGAAGSVVLGLALLEGRLSGEEVFELSLLDESYQIERWGLDPEAARRQVDLRTEIEAAERFLALLSA</sequence>
<accession>A0A5J6MJG4</accession>
<dbReference type="Gene3D" id="1.10.3580.10">
    <property type="entry name" value="ATP12 ATPase"/>
    <property type="match status" value="1"/>
</dbReference>
<dbReference type="OrthoDB" id="9797825at2"/>
<dbReference type="PANTHER" id="PTHR21013:SF10">
    <property type="entry name" value="ATP SYNTHASE MITOCHONDRIAL F1 COMPLEX ASSEMBLY FACTOR 2"/>
    <property type="match status" value="1"/>
</dbReference>
<evidence type="ECO:0000256" key="2">
    <source>
        <dbReference type="ARBA" id="ARBA00022946"/>
    </source>
</evidence>
<keyword evidence="3" id="KW-0143">Chaperone</keyword>
<comment type="similarity">
    <text evidence="1">Belongs to the ATP12 family.</text>
</comment>
<evidence type="ECO:0000313" key="5">
    <source>
        <dbReference type="Proteomes" id="UP000326202"/>
    </source>
</evidence>
<dbReference type="Pfam" id="PF07542">
    <property type="entry name" value="ATP12"/>
    <property type="match status" value="1"/>
</dbReference>
<protein>
    <submittedName>
        <fullName evidence="4">ATPase</fullName>
    </submittedName>
</protein>
<evidence type="ECO:0000256" key="3">
    <source>
        <dbReference type="ARBA" id="ARBA00023186"/>
    </source>
</evidence>
<organism evidence="4 5">
    <name type="scientific">Hypericibacter terrae</name>
    <dbReference type="NCBI Taxonomy" id="2602015"/>
    <lineage>
        <taxon>Bacteria</taxon>
        <taxon>Pseudomonadati</taxon>
        <taxon>Pseudomonadota</taxon>
        <taxon>Alphaproteobacteria</taxon>
        <taxon>Rhodospirillales</taxon>
        <taxon>Dongiaceae</taxon>
        <taxon>Hypericibacter</taxon>
    </lineage>
</organism>
<dbReference type="SUPFAM" id="SSF160909">
    <property type="entry name" value="ATP12-like"/>
    <property type="match status" value="1"/>
</dbReference>
<dbReference type="EMBL" id="CP042906">
    <property type="protein sequence ID" value="QEX17608.1"/>
    <property type="molecule type" value="Genomic_DNA"/>
</dbReference>
<keyword evidence="5" id="KW-1185">Reference proteome</keyword>
<dbReference type="PANTHER" id="PTHR21013">
    <property type="entry name" value="ATP SYNTHASE MITOCHONDRIAL F1 COMPLEX ASSEMBLY FACTOR 2/ATP12 PROTEIN, MITOCHONDRIAL PRECURSOR"/>
    <property type="match status" value="1"/>
</dbReference>
<reference evidence="4 5" key="1">
    <citation type="submission" date="2019-08" db="EMBL/GenBank/DDBJ databases">
        <title>Hyperibacter terrae gen. nov., sp. nov. and Hyperibacter viscosus sp. nov., two new members in the family Rhodospirillaceae isolated from the rhizosphere of Hypericum perforatum.</title>
        <authorList>
            <person name="Noviana Z."/>
        </authorList>
    </citation>
    <scope>NUCLEOTIDE SEQUENCE [LARGE SCALE GENOMIC DNA]</scope>
    <source>
        <strain evidence="4 5">R5913</strain>
    </source>
</reference>
<evidence type="ECO:0000313" key="4">
    <source>
        <dbReference type="EMBL" id="QEX17608.1"/>
    </source>
</evidence>
<evidence type="ECO:0000256" key="1">
    <source>
        <dbReference type="ARBA" id="ARBA00008231"/>
    </source>
</evidence>
<dbReference type="InterPro" id="IPR023335">
    <property type="entry name" value="ATP12_ortho_dom_sf"/>
</dbReference>
<dbReference type="Gene3D" id="3.30.2180.10">
    <property type="entry name" value="ATP12-like"/>
    <property type="match status" value="1"/>
</dbReference>